<dbReference type="PRINTS" id="PR00382">
    <property type="entry name" value="LIPIDTRNSFER"/>
</dbReference>
<evidence type="ECO:0000256" key="1">
    <source>
        <dbReference type="ARBA" id="ARBA00009748"/>
    </source>
</evidence>
<organism evidence="3 4">
    <name type="scientific">Corchorus olitorius</name>
    <dbReference type="NCBI Taxonomy" id="93759"/>
    <lineage>
        <taxon>Eukaryota</taxon>
        <taxon>Viridiplantae</taxon>
        <taxon>Streptophyta</taxon>
        <taxon>Embryophyta</taxon>
        <taxon>Tracheophyta</taxon>
        <taxon>Spermatophyta</taxon>
        <taxon>Magnoliopsida</taxon>
        <taxon>eudicotyledons</taxon>
        <taxon>Gunneridae</taxon>
        <taxon>Pentapetalae</taxon>
        <taxon>rosids</taxon>
        <taxon>malvids</taxon>
        <taxon>Malvales</taxon>
        <taxon>Malvaceae</taxon>
        <taxon>Grewioideae</taxon>
        <taxon>Apeibeae</taxon>
        <taxon>Corchorus</taxon>
    </lineage>
</organism>
<dbReference type="InterPro" id="IPR036312">
    <property type="entry name" value="Bifun_inhib/LTP/seed_sf"/>
</dbReference>
<sequence length="79" mass="8471">MAKSVQTMTCQQAVTTLLPCNPFLTGQAPNPTVPCCIVVTKVNAEATTTQARQDLCECLKKAAPTFGVKPEKAKVYDNL</sequence>
<gene>
    <name evidence="3" type="ORF">COLO4_26712</name>
</gene>
<evidence type="ECO:0000313" key="3">
    <source>
        <dbReference type="EMBL" id="OMO74114.1"/>
    </source>
</evidence>
<dbReference type="Pfam" id="PF00234">
    <property type="entry name" value="Tryp_alpha_amyl"/>
    <property type="match status" value="1"/>
</dbReference>
<comment type="caution">
    <text evidence="3">The sequence shown here is derived from an EMBL/GenBank/DDBJ whole genome shotgun (WGS) entry which is preliminary data.</text>
</comment>
<reference evidence="4" key="1">
    <citation type="submission" date="2013-09" db="EMBL/GenBank/DDBJ databases">
        <title>Corchorus olitorius genome sequencing.</title>
        <authorList>
            <person name="Alam M."/>
            <person name="Haque M.S."/>
            <person name="Islam M.S."/>
            <person name="Emdad E.M."/>
            <person name="Islam M.M."/>
            <person name="Ahmed B."/>
            <person name="Halim A."/>
            <person name="Hossen Q.M.M."/>
            <person name="Hossain M.Z."/>
            <person name="Ahmed R."/>
            <person name="Khan M.M."/>
            <person name="Islam R."/>
            <person name="Rashid M.M."/>
            <person name="Khan S.A."/>
            <person name="Rahman M.S."/>
            <person name="Alam M."/>
            <person name="Yahiya A.S."/>
            <person name="Khan M.S."/>
            <person name="Azam M.S."/>
            <person name="Haque T."/>
            <person name="Lashkar M.Z.H."/>
            <person name="Akhand A.I."/>
            <person name="Morshed G."/>
            <person name="Roy S."/>
            <person name="Uddin K.S."/>
            <person name="Rabeya T."/>
            <person name="Hossain A.S."/>
            <person name="Chowdhury A."/>
            <person name="Snigdha A.R."/>
            <person name="Mortoza M.S."/>
            <person name="Matin S.A."/>
            <person name="Hoque S.M.E."/>
            <person name="Islam M.K."/>
            <person name="Roy D.K."/>
            <person name="Haider R."/>
            <person name="Moosa M.M."/>
            <person name="Elias S.M."/>
            <person name="Hasan A.M."/>
            <person name="Jahan S."/>
            <person name="Shafiuddin M."/>
            <person name="Mahmood N."/>
            <person name="Shommy N.S."/>
        </authorList>
    </citation>
    <scope>NUCLEOTIDE SEQUENCE [LARGE SCALE GENOMIC DNA]</scope>
    <source>
        <strain evidence="4">cv. O-4</strain>
    </source>
</reference>
<dbReference type="Gene3D" id="1.10.110.10">
    <property type="entry name" value="Plant lipid-transfer and hydrophobic proteins"/>
    <property type="match status" value="1"/>
</dbReference>
<evidence type="ECO:0000259" key="2">
    <source>
        <dbReference type="Pfam" id="PF00234"/>
    </source>
</evidence>
<feature type="domain" description="Bifunctional inhibitor/plant lipid transfer protein/seed storage helical" evidence="2">
    <location>
        <begin position="10"/>
        <end position="68"/>
    </location>
</feature>
<dbReference type="GO" id="GO:0006869">
    <property type="term" value="P:lipid transport"/>
    <property type="evidence" value="ECO:0007669"/>
    <property type="project" value="InterPro"/>
</dbReference>
<evidence type="ECO:0000313" key="4">
    <source>
        <dbReference type="Proteomes" id="UP000187203"/>
    </source>
</evidence>
<keyword evidence="4" id="KW-1185">Reference proteome</keyword>
<dbReference type="PANTHER" id="PTHR33076">
    <property type="entry name" value="NON-SPECIFIC LIPID-TRANSFER PROTEIN 2-RELATED"/>
    <property type="match status" value="1"/>
</dbReference>
<dbReference type="SUPFAM" id="SSF47699">
    <property type="entry name" value="Bifunctional inhibitor/lipid-transfer protein/seed storage 2S albumin"/>
    <property type="match status" value="1"/>
</dbReference>
<dbReference type="OrthoDB" id="1876592at2759"/>
<proteinExistence type="inferred from homology"/>
<dbReference type="InterPro" id="IPR016140">
    <property type="entry name" value="Bifunc_inhib/LTP/seed_store"/>
</dbReference>
<dbReference type="GO" id="GO:0008289">
    <property type="term" value="F:lipid binding"/>
    <property type="evidence" value="ECO:0007669"/>
    <property type="project" value="InterPro"/>
</dbReference>
<dbReference type="EMBL" id="AWUE01019364">
    <property type="protein sequence ID" value="OMO74114.1"/>
    <property type="molecule type" value="Genomic_DNA"/>
</dbReference>
<dbReference type="Proteomes" id="UP000187203">
    <property type="component" value="Unassembled WGS sequence"/>
</dbReference>
<dbReference type="AlphaFoldDB" id="A0A1R3HV39"/>
<name>A0A1R3HV39_9ROSI</name>
<accession>A0A1R3HV39</accession>
<comment type="similarity">
    <text evidence="1">Belongs to the plant LTP family.</text>
</comment>
<protein>
    <submittedName>
        <fullName evidence="3">Plant lipid transfer protein/Par allergen</fullName>
    </submittedName>
</protein>
<dbReference type="InterPro" id="IPR000528">
    <property type="entry name" value="Plant_nsLTP"/>
</dbReference>